<evidence type="ECO:0000313" key="9">
    <source>
        <dbReference type="EMBL" id="GDY63804.1"/>
    </source>
</evidence>
<keyword evidence="4" id="KW-0288">FMN</keyword>
<feature type="domain" description="Pyridoxamine 5'-phosphate oxidase N-terminal" evidence="7">
    <location>
        <begin position="142"/>
        <end position="253"/>
    </location>
</feature>
<sequence length="319" mass="35342">MPNRSSSPFGLFRLGDQRTASLGPDEDQIAAFRAERDWPPGARRFTRSARDEYVGAPAPEGNTYPLNWGHGAPEVGELWTRNCCTEGSWRSFAGPPSDTRGMGTDLHELLRSLRVWDVELPSFDPASAPAEPLPLFVEWFAEAVAAGQTEPHTMTLATSDEDGLPDVRIVMLHGADADGWAFATHATSRKGRQLAARPYAALSFYWPTQGRQIRLRGPVEVAPAQEGQADLHARSTGALAAALVGRQSEVLGSMEELGRASDGAWDRAQSDPDAPAPTWTLYRLRPEEVEFFQGDARRRHVRLVYRRTEEGWLKELLWP</sequence>
<dbReference type="GO" id="GO:0010181">
    <property type="term" value="F:FMN binding"/>
    <property type="evidence" value="ECO:0007669"/>
    <property type="project" value="InterPro"/>
</dbReference>
<dbReference type="PANTHER" id="PTHR10851">
    <property type="entry name" value="PYRIDOXINE-5-PHOSPHATE OXIDASE"/>
    <property type="match status" value="1"/>
</dbReference>
<dbReference type="InterPro" id="IPR019576">
    <property type="entry name" value="Pyridoxamine_oxidase_dimer_C"/>
</dbReference>
<evidence type="ECO:0000256" key="4">
    <source>
        <dbReference type="ARBA" id="ARBA00022643"/>
    </source>
</evidence>
<comment type="caution">
    <text evidence="10">The sequence shown here is derived from an EMBL/GenBank/DDBJ whole genome shotgun (WGS) entry which is preliminary data.</text>
</comment>
<evidence type="ECO:0000256" key="5">
    <source>
        <dbReference type="ARBA" id="ARBA00023002"/>
    </source>
</evidence>
<evidence type="ECO:0000313" key="11">
    <source>
        <dbReference type="Proteomes" id="UP000299211"/>
    </source>
</evidence>
<evidence type="ECO:0000259" key="8">
    <source>
        <dbReference type="Pfam" id="PF10590"/>
    </source>
</evidence>
<reference evidence="10 11" key="1">
    <citation type="submission" date="2019-04" db="EMBL/GenBank/DDBJ databases">
        <title>Draft genome sequences of Streptomyces avermitilis ATCC 31267.</title>
        <authorList>
            <person name="Komaki H."/>
            <person name="Tamura T."/>
            <person name="Hosoyama A."/>
        </authorList>
    </citation>
    <scope>NUCLEOTIDE SEQUENCE [LARGE SCALE GENOMIC DNA]</scope>
    <source>
        <strain evidence="10 11">ATCC 31267</strain>
    </source>
</reference>
<dbReference type="Proteomes" id="UP000299211">
    <property type="component" value="Unassembled WGS sequence"/>
</dbReference>
<dbReference type="Proteomes" id="UP000302139">
    <property type="component" value="Unassembled WGS sequence"/>
</dbReference>
<dbReference type="InterPro" id="IPR011576">
    <property type="entry name" value="Pyridox_Oxase_N"/>
</dbReference>
<proteinExistence type="inferred from homology"/>
<evidence type="ECO:0000256" key="6">
    <source>
        <dbReference type="SAM" id="MobiDB-lite"/>
    </source>
</evidence>
<feature type="domain" description="Pyridoxine 5'-phosphate oxidase dimerisation C-terminal" evidence="8">
    <location>
        <begin position="279"/>
        <end position="319"/>
    </location>
</feature>
<comment type="cofactor">
    <cofactor evidence="1">
        <name>FMN</name>
        <dbReference type="ChEBI" id="CHEBI:58210"/>
    </cofactor>
</comment>
<reference evidence="9 12" key="2">
    <citation type="submission" date="2019-04" db="EMBL/GenBank/DDBJ databases">
        <title>Draft genome sequences of Streptomyces avermitilis NBRC 14893.</title>
        <authorList>
            <person name="Komaki H."/>
            <person name="Tamura T."/>
            <person name="Hosoyama A."/>
        </authorList>
    </citation>
    <scope>NUCLEOTIDE SEQUENCE [LARGE SCALE GENOMIC DNA]</scope>
    <source>
        <strain evidence="9 12">NBRC 14893</strain>
    </source>
</reference>
<evidence type="ECO:0000313" key="12">
    <source>
        <dbReference type="Proteomes" id="UP000302139"/>
    </source>
</evidence>
<dbReference type="NCBIfam" id="NF004231">
    <property type="entry name" value="PRK05679.1"/>
    <property type="match status" value="1"/>
</dbReference>
<evidence type="ECO:0000256" key="3">
    <source>
        <dbReference type="ARBA" id="ARBA00022630"/>
    </source>
</evidence>
<dbReference type="EMBL" id="BJHY01000001">
    <property type="protein sequence ID" value="GDY76050.1"/>
    <property type="molecule type" value="Genomic_DNA"/>
</dbReference>
<dbReference type="STRING" id="33903.AQJ43_05185"/>
<dbReference type="GO" id="GO:0004733">
    <property type="term" value="F:pyridoxamine phosphate oxidase activity"/>
    <property type="evidence" value="ECO:0007669"/>
    <property type="project" value="InterPro"/>
</dbReference>
<keyword evidence="5" id="KW-0560">Oxidoreductase</keyword>
<dbReference type="AlphaFoldDB" id="A0A4D4MV43"/>
<protein>
    <recommendedName>
        <fullName evidence="13">Oxidase</fullName>
    </recommendedName>
</protein>
<evidence type="ECO:0008006" key="13">
    <source>
        <dbReference type="Google" id="ProtNLM"/>
    </source>
</evidence>
<dbReference type="Pfam" id="PF10590">
    <property type="entry name" value="PNP_phzG_C"/>
    <property type="match status" value="1"/>
</dbReference>
<evidence type="ECO:0000313" key="10">
    <source>
        <dbReference type="EMBL" id="GDY76050.1"/>
    </source>
</evidence>
<name>A0A4D4MV43_STRAX</name>
<dbReference type="PANTHER" id="PTHR10851:SF0">
    <property type="entry name" value="PYRIDOXINE-5'-PHOSPHATE OXIDASE"/>
    <property type="match status" value="1"/>
</dbReference>
<dbReference type="SUPFAM" id="SSF50475">
    <property type="entry name" value="FMN-binding split barrel"/>
    <property type="match status" value="1"/>
</dbReference>
<dbReference type="Pfam" id="PF01243">
    <property type="entry name" value="PNPOx_N"/>
    <property type="match status" value="1"/>
</dbReference>
<comment type="similarity">
    <text evidence="2">Belongs to the pyridoxamine 5'-phosphate oxidase family.</text>
</comment>
<evidence type="ECO:0000256" key="2">
    <source>
        <dbReference type="ARBA" id="ARBA00007301"/>
    </source>
</evidence>
<gene>
    <name evidence="9" type="ORF">SAV14893_031970</name>
    <name evidence="10" type="ORF">SAV31267_055350</name>
</gene>
<accession>A0A4D4MV43</accession>
<dbReference type="EMBL" id="BJHX01000001">
    <property type="protein sequence ID" value="GDY63804.1"/>
    <property type="molecule type" value="Genomic_DNA"/>
</dbReference>
<dbReference type="Gene3D" id="2.30.110.10">
    <property type="entry name" value="Electron Transport, Fmn-binding Protein, Chain A"/>
    <property type="match status" value="1"/>
</dbReference>
<dbReference type="InterPro" id="IPR012349">
    <property type="entry name" value="Split_barrel_FMN-bd"/>
</dbReference>
<feature type="region of interest" description="Disordered" evidence="6">
    <location>
        <begin position="1"/>
        <end position="24"/>
    </location>
</feature>
<evidence type="ECO:0000259" key="7">
    <source>
        <dbReference type="Pfam" id="PF01243"/>
    </source>
</evidence>
<dbReference type="GO" id="GO:0008615">
    <property type="term" value="P:pyridoxine biosynthetic process"/>
    <property type="evidence" value="ECO:0007669"/>
    <property type="project" value="InterPro"/>
</dbReference>
<dbReference type="InterPro" id="IPR000659">
    <property type="entry name" value="Pyridox_Oxase"/>
</dbReference>
<organism evidence="10 11">
    <name type="scientific">Streptomyces avermitilis</name>
    <dbReference type="NCBI Taxonomy" id="33903"/>
    <lineage>
        <taxon>Bacteria</taxon>
        <taxon>Bacillati</taxon>
        <taxon>Actinomycetota</taxon>
        <taxon>Actinomycetes</taxon>
        <taxon>Kitasatosporales</taxon>
        <taxon>Streptomycetaceae</taxon>
        <taxon>Streptomyces</taxon>
    </lineage>
</organism>
<evidence type="ECO:0000256" key="1">
    <source>
        <dbReference type="ARBA" id="ARBA00001917"/>
    </source>
</evidence>
<keyword evidence="3" id="KW-0285">Flavoprotein</keyword>